<dbReference type="InterPro" id="IPR007886">
    <property type="entry name" value="AlaDH/PNT_N"/>
</dbReference>
<dbReference type="SMART" id="SM01002">
    <property type="entry name" value="AlaDh_PNT_C"/>
    <property type="match status" value="1"/>
</dbReference>
<keyword evidence="12" id="KW-1185">Reference proteome</keyword>
<gene>
    <name evidence="11" type="ORF">C5F51_20370</name>
</gene>
<dbReference type="GO" id="GO:0006740">
    <property type="term" value="P:NADPH regeneration"/>
    <property type="evidence" value="ECO:0007669"/>
    <property type="project" value="TreeGrafter"/>
</dbReference>
<evidence type="ECO:0000256" key="8">
    <source>
        <dbReference type="SAM" id="MobiDB-lite"/>
    </source>
</evidence>
<dbReference type="GO" id="GO:0008750">
    <property type="term" value="F:proton-translocating NAD(P)+ transhydrogenase activity"/>
    <property type="evidence" value="ECO:0007669"/>
    <property type="project" value="UniProtKB-EC"/>
</dbReference>
<dbReference type="Proteomes" id="UP000238356">
    <property type="component" value="Unassembled WGS sequence"/>
</dbReference>
<reference evidence="11 12" key="1">
    <citation type="submission" date="2018-02" db="EMBL/GenBank/DDBJ databases">
        <title>8 Nocardia nova and 1 Nocardia cyriacigeorgica strain used for evolution to TMP-SMX.</title>
        <authorList>
            <person name="Mehta H."/>
            <person name="Weng J."/>
            <person name="Shamoo Y."/>
        </authorList>
    </citation>
    <scope>NUCLEOTIDE SEQUENCE [LARGE SCALE GENOMIC DNA]</scope>
    <source>
        <strain evidence="11 12">BAA2227</strain>
    </source>
</reference>
<dbReference type="InterPro" id="IPR036291">
    <property type="entry name" value="NAD(P)-bd_dom_sf"/>
</dbReference>
<evidence type="ECO:0000259" key="10">
    <source>
        <dbReference type="SMART" id="SM01003"/>
    </source>
</evidence>
<dbReference type="Gene3D" id="3.40.50.720">
    <property type="entry name" value="NAD(P)-binding Rossmann-like Domain"/>
    <property type="match status" value="2"/>
</dbReference>
<sequence>MTAAGCAAQRPRAPARPRHRVQGVDRRTVRPARRARRRPGRWCHLPRHPASARYRGATGVIVGVLRETAARERRVALTPDGVRCLTAAGMRVVVEANAGRAAGFGDAAYRSAGAAVAVDPGTVVAACDVLAWVKPTTHDLRTMSRRPHLTLIGFQDPLRRAPQIAELRELGVESIAFELFSRESGELDALSAMSRIAGSVAYLAGRRLVPRTVRRPIRSLILGCGQAGLSAVAAAAACGAEPPVVLGRRPELRQALDAQGPNVFHWSGEVDAARVLERIRADKPDLVFCAAARRGQRAPLLVDRTALDALGDGAVVVDLTAKAGGNCAATVTDATVVLGNGVVVTHRSNYPARRPAPASRAYSAAVTASILRLADSGLPEAQTASNASATIGRT</sequence>
<dbReference type="InterPro" id="IPR007698">
    <property type="entry name" value="AlaDH/PNT_NAD(H)-bd"/>
</dbReference>
<dbReference type="SUPFAM" id="SSF52283">
    <property type="entry name" value="Formate/glycerate dehydrogenase catalytic domain-like"/>
    <property type="match status" value="1"/>
</dbReference>
<organism evidence="11 12">
    <name type="scientific">Nocardia nova</name>
    <dbReference type="NCBI Taxonomy" id="37330"/>
    <lineage>
        <taxon>Bacteria</taxon>
        <taxon>Bacillati</taxon>
        <taxon>Actinomycetota</taxon>
        <taxon>Actinomycetes</taxon>
        <taxon>Mycobacteriales</taxon>
        <taxon>Nocardiaceae</taxon>
        <taxon>Nocardia</taxon>
    </lineage>
</organism>
<name>A0A2S6A2X6_9NOCA</name>
<comment type="caution">
    <text evidence="11">The sequence shown here is derived from an EMBL/GenBank/DDBJ whole genome shotgun (WGS) entry which is preliminary data.</text>
</comment>
<dbReference type="AlphaFoldDB" id="A0A2S6A2X6"/>
<proteinExistence type="predicted"/>
<keyword evidence="3" id="KW-0547">Nucleotide-binding</keyword>
<evidence type="ECO:0000256" key="1">
    <source>
        <dbReference type="ARBA" id="ARBA00003943"/>
    </source>
</evidence>
<evidence type="ECO:0000256" key="6">
    <source>
        <dbReference type="ARBA" id="ARBA00023027"/>
    </source>
</evidence>
<keyword evidence="4" id="KW-0521">NADP</keyword>
<dbReference type="GO" id="GO:0005886">
    <property type="term" value="C:plasma membrane"/>
    <property type="evidence" value="ECO:0007669"/>
    <property type="project" value="TreeGrafter"/>
</dbReference>
<evidence type="ECO:0000256" key="2">
    <source>
        <dbReference type="ARBA" id="ARBA00012943"/>
    </source>
</evidence>
<protein>
    <recommendedName>
        <fullName evidence="2">proton-translocating NAD(P)(+) transhydrogenase</fullName>
        <ecNumber evidence="2">7.1.1.1</ecNumber>
    </recommendedName>
</protein>
<comment type="catalytic activity">
    <reaction evidence="7">
        <text>NAD(+) + NADPH + H(+)(in) = NADH + NADP(+) + H(+)(out)</text>
        <dbReference type="Rhea" id="RHEA:47992"/>
        <dbReference type="ChEBI" id="CHEBI:15378"/>
        <dbReference type="ChEBI" id="CHEBI:57540"/>
        <dbReference type="ChEBI" id="CHEBI:57783"/>
        <dbReference type="ChEBI" id="CHEBI:57945"/>
        <dbReference type="ChEBI" id="CHEBI:58349"/>
        <dbReference type="EC" id="7.1.1.1"/>
    </reaction>
</comment>
<evidence type="ECO:0000259" key="9">
    <source>
        <dbReference type="SMART" id="SM01002"/>
    </source>
</evidence>
<comment type="function">
    <text evidence="1">The transhydrogenation between NADH and NADP is coupled to respiration and ATP hydrolysis and functions as a proton pump across the membrane.</text>
</comment>
<evidence type="ECO:0000256" key="4">
    <source>
        <dbReference type="ARBA" id="ARBA00022857"/>
    </source>
</evidence>
<feature type="region of interest" description="Disordered" evidence="8">
    <location>
        <begin position="1"/>
        <end position="39"/>
    </location>
</feature>
<feature type="domain" description="Alanine dehydrogenase/pyridine nucleotide transhydrogenase N-terminal" evidence="10">
    <location>
        <begin position="63"/>
        <end position="197"/>
    </location>
</feature>
<evidence type="ECO:0000256" key="5">
    <source>
        <dbReference type="ARBA" id="ARBA00022967"/>
    </source>
</evidence>
<dbReference type="EC" id="7.1.1.1" evidence="2"/>
<evidence type="ECO:0000313" key="12">
    <source>
        <dbReference type="Proteomes" id="UP000238356"/>
    </source>
</evidence>
<feature type="compositionally biased region" description="Low complexity" evidence="8">
    <location>
        <begin position="1"/>
        <end position="12"/>
    </location>
</feature>
<feature type="compositionally biased region" description="Basic residues" evidence="8">
    <location>
        <begin position="29"/>
        <end position="39"/>
    </location>
</feature>
<evidence type="ECO:0000256" key="3">
    <source>
        <dbReference type="ARBA" id="ARBA00022741"/>
    </source>
</evidence>
<dbReference type="SUPFAM" id="SSF51735">
    <property type="entry name" value="NAD(P)-binding Rossmann-fold domains"/>
    <property type="match status" value="1"/>
</dbReference>
<dbReference type="EMBL" id="PSZD01000013">
    <property type="protein sequence ID" value="PPJ26172.1"/>
    <property type="molecule type" value="Genomic_DNA"/>
</dbReference>
<evidence type="ECO:0000313" key="11">
    <source>
        <dbReference type="EMBL" id="PPJ26172.1"/>
    </source>
</evidence>
<keyword evidence="6" id="KW-0520">NAD</keyword>
<dbReference type="Pfam" id="PF05222">
    <property type="entry name" value="AlaDh_PNT_N"/>
    <property type="match status" value="1"/>
</dbReference>
<dbReference type="PANTHER" id="PTHR10160">
    <property type="entry name" value="NAD(P) TRANSHYDROGENASE"/>
    <property type="match status" value="1"/>
</dbReference>
<dbReference type="Pfam" id="PF01262">
    <property type="entry name" value="AlaDh_PNT_C"/>
    <property type="match status" value="1"/>
</dbReference>
<dbReference type="PANTHER" id="PTHR10160:SF19">
    <property type="entry name" value="PROTON-TRANSLOCATING NAD(P)(+) TRANSHYDROGENASE"/>
    <property type="match status" value="1"/>
</dbReference>
<dbReference type="SMART" id="SM01003">
    <property type="entry name" value="AlaDh_PNT_N"/>
    <property type="match status" value="1"/>
</dbReference>
<accession>A0A2S6A2X6</accession>
<keyword evidence="5" id="KW-1278">Translocase</keyword>
<evidence type="ECO:0000256" key="7">
    <source>
        <dbReference type="ARBA" id="ARBA00048202"/>
    </source>
</evidence>
<feature type="domain" description="Alanine dehydrogenase/pyridine nucleotide transhydrogenase NAD(H)-binding" evidence="9">
    <location>
        <begin position="199"/>
        <end position="346"/>
    </location>
</feature>
<dbReference type="GO" id="GO:0050661">
    <property type="term" value="F:NADP binding"/>
    <property type="evidence" value="ECO:0007669"/>
    <property type="project" value="TreeGrafter"/>
</dbReference>